<protein>
    <recommendedName>
        <fullName evidence="6">EKC/KEOPS complex subunit BUD32</fullName>
        <ecNumber evidence="4">2.7.11.1</ecNumber>
    </recommendedName>
    <alternativeName>
        <fullName evidence="8 9">Atypical Serine/threonine protein kinase BUD32</fullName>
    </alternativeName>
    <alternativeName>
        <fullName evidence="5">EKC/KEOPS complex subunit bud32</fullName>
    </alternativeName>
</protein>
<evidence type="ECO:0000256" key="8">
    <source>
        <dbReference type="ARBA" id="ARBA00030980"/>
    </source>
</evidence>
<evidence type="ECO:0000256" key="4">
    <source>
        <dbReference type="ARBA" id="ARBA00012513"/>
    </source>
</evidence>
<proteinExistence type="predicted"/>
<evidence type="ECO:0000256" key="11">
    <source>
        <dbReference type="ARBA" id="ARBA00048679"/>
    </source>
</evidence>
<comment type="subunit">
    <text evidence="3">Component of the EKC/KEOPS complex composed of at least BUD32, CGI121, GON7, KAE1 and PCC1; the whole complex dimerizes.</text>
</comment>
<evidence type="ECO:0000256" key="9">
    <source>
        <dbReference type="ARBA" id="ARBA00033194"/>
    </source>
</evidence>
<evidence type="ECO:0000256" key="1">
    <source>
        <dbReference type="ARBA" id="ARBA00003747"/>
    </source>
</evidence>
<dbReference type="RefSeq" id="XP_015411006.1">
    <property type="nucleotide sequence ID" value="XM_015547356.1"/>
</dbReference>
<dbReference type="SUPFAM" id="SSF56112">
    <property type="entry name" value="Protein kinase-like (PK-like)"/>
    <property type="match status" value="1"/>
</dbReference>
<dbReference type="EC" id="2.7.11.1" evidence="4"/>
<evidence type="ECO:0000313" key="15">
    <source>
        <dbReference type="Proteomes" id="UP000037505"/>
    </source>
</evidence>
<comment type="caution">
    <text evidence="14">The sequence shown here is derived from an EMBL/GenBank/DDBJ whole genome shotgun (WGS) entry which is preliminary data.</text>
</comment>
<dbReference type="GO" id="GO:0044773">
    <property type="term" value="P:mitotic DNA damage checkpoint signaling"/>
    <property type="evidence" value="ECO:0007669"/>
    <property type="project" value="TreeGrafter"/>
</dbReference>
<evidence type="ECO:0000256" key="10">
    <source>
        <dbReference type="ARBA" id="ARBA00047899"/>
    </source>
</evidence>
<dbReference type="GO" id="GO:0005524">
    <property type="term" value="F:ATP binding"/>
    <property type="evidence" value="ECO:0007669"/>
    <property type="project" value="InterPro"/>
</dbReference>
<dbReference type="Gene3D" id="1.10.510.10">
    <property type="entry name" value="Transferase(Phosphotransferase) domain 1"/>
    <property type="match status" value="1"/>
</dbReference>
<evidence type="ECO:0000256" key="2">
    <source>
        <dbReference type="ARBA" id="ARBA00004574"/>
    </source>
</evidence>
<dbReference type="STRING" id="1509407.A0A0L1JFD1"/>
<sequence>MSSTRCGHLPKRDSLAATKNDVSGSNEEHQTALPGKTADRVFYEPHLNEILSGGSTSLIARLRPGVVLKYPRYSWWHAEAADRHPFVKDVKQSFEVEERILDILGAHPRIIRYIGVSEEPRGLLFGEASDGDLQTYIDQHHDNIDERLRLKWCIQAAEAVHYIHQKGVIHSDIRPDNFLLHSDSNSRLDLLLCDFGGSTCGDIDGGHLPDSGFFNPCWPWVSTEAVDIFSLGSIFYTIMTGHWPYRSPGPFKSLEEKMDYGEMVDGLFASRTYPPVDGLLGGAVIQGCWTERYSDVGALIQDHGYLSAR</sequence>
<keyword evidence="7" id="KW-0158">Chromosome</keyword>
<dbReference type="Pfam" id="PF00069">
    <property type="entry name" value="Pkinase"/>
    <property type="match status" value="1"/>
</dbReference>
<evidence type="ECO:0000259" key="13">
    <source>
        <dbReference type="PROSITE" id="PS50011"/>
    </source>
</evidence>
<comment type="catalytic activity">
    <reaction evidence="11">
        <text>L-seryl-[protein] + ATP = O-phospho-L-seryl-[protein] + ADP + H(+)</text>
        <dbReference type="Rhea" id="RHEA:17989"/>
        <dbReference type="Rhea" id="RHEA-COMP:9863"/>
        <dbReference type="Rhea" id="RHEA-COMP:11604"/>
        <dbReference type="ChEBI" id="CHEBI:15378"/>
        <dbReference type="ChEBI" id="CHEBI:29999"/>
        <dbReference type="ChEBI" id="CHEBI:30616"/>
        <dbReference type="ChEBI" id="CHEBI:83421"/>
        <dbReference type="ChEBI" id="CHEBI:456216"/>
        <dbReference type="EC" id="2.7.11.1"/>
    </reaction>
</comment>
<keyword evidence="15" id="KW-1185">Reference proteome</keyword>
<gene>
    <name evidence="14" type="ORF">ANOM_002099</name>
</gene>
<evidence type="ECO:0000313" key="14">
    <source>
        <dbReference type="EMBL" id="KNG90083.1"/>
    </source>
</evidence>
<dbReference type="AlphaFoldDB" id="A0A0L1JFD1"/>
<comment type="function">
    <text evidence="1">Component of the EKC/KEOPS complex that is required for the formation of a threonylcarbamoyl group on adenosine at position 37 (t(6)A37) in tRNAs that read codons beginning with adenine. The complex is probably involved in the transfer of the threonylcarbamoyl moiety of threonylcarbamoyl-AMP (TC-AMP) to the N6 group of A37. BUD32 has ATPase activity in the context of the EKC/KEOPS complex and likely plays a supporting role to the catalytic subunit KAE1. The EKC/KEOPS complex also promotes both telomere uncapping and telomere elongation. The complex is required for efficient recruitment of transcriptional coactivators.</text>
</comment>
<evidence type="ECO:0000256" key="3">
    <source>
        <dbReference type="ARBA" id="ARBA00011534"/>
    </source>
</evidence>
<dbReference type="CDD" id="cd00180">
    <property type="entry name" value="PKc"/>
    <property type="match status" value="1"/>
</dbReference>
<reference evidence="14 15" key="1">
    <citation type="submission" date="2014-06" db="EMBL/GenBank/DDBJ databases">
        <title>The Genome of the Aflatoxigenic Filamentous Fungus Aspergillus nomius.</title>
        <authorList>
            <person name="Moore M.G."/>
            <person name="Shannon B.M."/>
            <person name="Brian M.M."/>
        </authorList>
    </citation>
    <scope>NUCLEOTIDE SEQUENCE [LARGE SCALE GENOMIC DNA]</scope>
    <source>
        <strain evidence="14 15">NRRL 13137</strain>
    </source>
</reference>
<comment type="subcellular location">
    <subcellularLocation>
        <location evidence="2">Chromosome</location>
        <location evidence="2">Telomere</location>
    </subcellularLocation>
</comment>
<dbReference type="InterPro" id="IPR011009">
    <property type="entry name" value="Kinase-like_dom_sf"/>
</dbReference>
<evidence type="ECO:0000256" key="5">
    <source>
        <dbReference type="ARBA" id="ARBA00013948"/>
    </source>
</evidence>
<dbReference type="GO" id="GO:0005634">
    <property type="term" value="C:nucleus"/>
    <property type="evidence" value="ECO:0007669"/>
    <property type="project" value="TreeGrafter"/>
</dbReference>
<evidence type="ECO:0000256" key="6">
    <source>
        <dbReference type="ARBA" id="ARBA00019973"/>
    </source>
</evidence>
<dbReference type="InterPro" id="IPR008266">
    <property type="entry name" value="Tyr_kinase_AS"/>
</dbReference>
<dbReference type="PROSITE" id="PS00109">
    <property type="entry name" value="PROTEIN_KINASE_TYR"/>
    <property type="match status" value="1"/>
</dbReference>
<dbReference type="EMBL" id="JNOM01000019">
    <property type="protein sequence ID" value="KNG90083.1"/>
    <property type="molecule type" value="Genomic_DNA"/>
</dbReference>
<accession>A0A0L1JFD1</accession>
<dbReference type="GO" id="GO:0000781">
    <property type="term" value="C:chromosome, telomeric region"/>
    <property type="evidence" value="ECO:0007669"/>
    <property type="project" value="UniProtKB-SubCell"/>
</dbReference>
<dbReference type="GeneID" id="26803903"/>
<feature type="region of interest" description="Disordered" evidence="12">
    <location>
        <begin position="1"/>
        <end position="32"/>
    </location>
</feature>
<dbReference type="Proteomes" id="UP000037505">
    <property type="component" value="Unassembled WGS sequence"/>
</dbReference>
<evidence type="ECO:0000256" key="7">
    <source>
        <dbReference type="ARBA" id="ARBA00022895"/>
    </source>
</evidence>
<dbReference type="PANTHER" id="PTHR44167:SF24">
    <property type="entry name" value="SERINE_THREONINE-PROTEIN KINASE CHK2"/>
    <property type="match status" value="1"/>
</dbReference>
<keyword evidence="7" id="KW-0779">Telomere</keyword>
<dbReference type="PANTHER" id="PTHR44167">
    <property type="entry name" value="OVARIAN-SPECIFIC SERINE/THREONINE-PROTEIN KINASE LOK-RELATED"/>
    <property type="match status" value="1"/>
</dbReference>
<dbReference type="GO" id="GO:0004674">
    <property type="term" value="F:protein serine/threonine kinase activity"/>
    <property type="evidence" value="ECO:0007669"/>
    <property type="project" value="UniProtKB-EC"/>
</dbReference>
<dbReference type="OrthoDB" id="1668230at2759"/>
<comment type="catalytic activity">
    <reaction evidence="10">
        <text>L-threonyl-[protein] + ATP = O-phospho-L-threonyl-[protein] + ADP + H(+)</text>
        <dbReference type="Rhea" id="RHEA:46608"/>
        <dbReference type="Rhea" id="RHEA-COMP:11060"/>
        <dbReference type="Rhea" id="RHEA-COMP:11605"/>
        <dbReference type="ChEBI" id="CHEBI:15378"/>
        <dbReference type="ChEBI" id="CHEBI:30013"/>
        <dbReference type="ChEBI" id="CHEBI:30616"/>
        <dbReference type="ChEBI" id="CHEBI:61977"/>
        <dbReference type="ChEBI" id="CHEBI:456216"/>
        <dbReference type="EC" id="2.7.11.1"/>
    </reaction>
</comment>
<dbReference type="PROSITE" id="PS50011">
    <property type="entry name" value="PROTEIN_KINASE_DOM"/>
    <property type="match status" value="1"/>
</dbReference>
<name>A0A0L1JFD1_ASPN3</name>
<evidence type="ECO:0000256" key="12">
    <source>
        <dbReference type="SAM" id="MobiDB-lite"/>
    </source>
</evidence>
<feature type="domain" description="Protein kinase" evidence="13">
    <location>
        <begin position="44"/>
        <end position="309"/>
    </location>
</feature>
<dbReference type="GO" id="GO:0005737">
    <property type="term" value="C:cytoplasm"/>
    <property type="evidence" value="ECO:0007669"/>
    <property type="project" value="TreeGrafter"/>
</dbReference>
<dbReference type="InterPro" id="IPR000719">
    <property type="entry name" value="Prot_kinase_dom"/>
</dbReference>
<organism evidence="14 15">
    <name type="scientific">Aspergillus nomiae NRRL (strain ATCC 15546 / NRRL 13137 / CBS 260.88 / M93)</name>
    <dbReference type="NCBI Taxonomy" id="1509407"/>
    <lineage>
        <taxon>Eukaryota</taxon>
        <taxon>Fungi</taxon>
        <taxon>Dikarya</taxon>
        <taxon>Ascomycota</taxon>
        <taxon>Pezizomycotina</taxon>
        <taxon>Eurotiomycetes</taxon>
        <taxon>Eurotiomycetidae</taxon>
        <taxon>Eurotiales</taxon>
        <taxon>Aspergillaceae</taxon>
        <taxon>Aspergillus</taxon>
        <taxon>Aspergillus subgen. Circumdati</taxon>
    </lineage>
</organism>